<dbReference type="InterPro" id="IPR011032">
    <property type="entry name" value="GroES-like_sf"/>
</dbReference>
<dbReference type="InterPro" id="IPR020843">
    <property type="entry name" value="ER"/>
</dbReference>
<feature type="domain" description="Enoyl reductase (ER)" evidence="2">
    <location>
        <begin position="10"/>
        <end position="322"/>
    </location>
</feature>
<evidence type="ECO:0000259" key="2">
    <source>
        <dbReference type="SMART" id="SM00829"/>
    </source>
</evidence>
<dbReference type="EMBL" id="BAAAUX010000011">
    <property type="protein sequence ID" value="GAA2789104.1"/>
    <property type="molecule type" value="Genomic_DNA"/>
</dbReference>
<dbReference type="PANTHER" id="PTHR44154">
    <property type="entry name" value="QUINONE OXIDOREDUCTASE"/>
    <property type="match status" value="1"/>
</dbReference>
<protein>
    <submittedName>
        <fullName evidence="3">Zinc-binding dehydrogenase</fullName>
    </submittedName>
</protein>
<dbReference type="InterPro" id="IPR013154">
    <property type="entry name" value="ADH-like_N"/>
</dbReference>
<dbReference type="SMART" id="SM00829">
    <property type="entry name" value="PKS_ER"/>
    <property type="match status" value="1"/>
</dbReference>
<dbReference type="Pfam" id="PF13602">
    <property type="entry name" value="ADH_zinc_N_2"/>
    <property type="match status" value="1"/>
</dbReference>
<evidence type="ECO:0000313" key="4">
    <source>
        <dbReference type="Proteomes" id="UP001500979"/>
    </source>
</evidence>
<organism evidence="3 4">
    <name type="scientific">Saccharopolyspora taberi</name>
    <dbReference type="NCBI Taxonomy" id="60895"/>
    <lineage>
        <taxon>Bacteria</taxon>
        <taxon>Bacillati</taxon>
        <taxon>Actinomycetota</taxon>
        <taxon>Actinomycetes</taxon>
        <taxon>Pseudonocardiales</taxon>
        <taxon>Pseudonocardiaceae</taxon>
        <taxon>Saccharopolyspora</taxon>
    </lineage>
</organism>
<dbReference type="Proteomes" id="UP001500979">
    <property type="component" value="Unassembled WGS sequence"/>
</dbReference>
<dbReference type="SUPFAM" id="SSF50129">
    <property type="entry name" value="GroES-like"/>
    <property type="match status" value="1"/>
</dbReference>
<dbReference type="RefSeq" id="WP_344679720.1">
    <property type="nucleotide sequence ID" value="NZ_BAAAUX010000011.1"/>
</dbReference>
<dbReference type="InterPro" id="IPR036291">
    <property type="entry name" value="NAD(P)-bd_dom_sf"/>
</dbReference>
<keyword evidence="1" id="KW-0521">NADP</keyword>
<evidence type="ECO:0000256" key="1">
    <source>
        <dbReference type="ARBA" id="ARBA00022857"/>
    </source>
</evidence>
<reference evidence="3 4" key="1">
    <citation type="journal article" date="2019" name="Int. J. Syst. Evol. Microbiol.">
        <title>The Global Catalogue of Microorganisms (GCM) 10K type strain sequencing project: providing services to taxonomists for standard genome sequencing and annotation.</title>
        <authorList>
            <consortium name="The Broad Institute Genomics Platform"/>
            <consortium name="The Broad Institute Genome Sequencing Center for Infectious Disease"/>
            <person name="Wu L."/>
            <person name="Ma J."/>
        </authorList>
    </citation>
    <scope>NUCLEOTIDE SEQUENCE [LARGE SCALE GENOMIC DNA]</scope>
    <source>
        <strain evidence="3 4">JCM 9383</strain>
    </source>
</reference>
<dbReference type="CDD" id="cd08244">
    <property type="entry name" value="MDR_enoyl_red"/>
    <property type="match status" value="1"/>
</dbReference>
<name>A0ABN3VEM9_9PSEU</name>
<keyword evidence="4" id="KW-1185">Reference proteome</keyword>
<evidence type="ECO:0000313" key="3">
    <source>
        <dbReference type="EMBL" id="GAA2789104.1"/>
    </source>
</evidence>
<accession>A0ABN3VEM9</accession>
<dbReference type="Pfam" id="PF08240">
    <property type="entry name" value="ADH_N"/>
    <property type="match status" value="1"/>
</dbReference>
<dbReference type="Gene3D" id="3.90.180.10">
    <property type="entry name" value="Medium-chain alcohol dehydrogenases, catalytic domain"/>
    <property type="match status" value="1"/>
</dbReference>
<proteinExistence type="predicted"/>
<sequence length="324" mass="33372">MHAIVQHTFGPAETLRYEQVADPHPGPGQVRIAVAASGVHLVDTAIRRGEPGPFPRPELPMTPGREVAGVVDELGEGVDPVWLGRRVVAHLGPASGGYAELAVREVEALHELPGAVGFEAAVAMIGTGRTTMSILRQAELTADDVVVVTSAAGGIGNLAVQHAHSIGATVVGAASGSKLEHVTAAGADIAADYTRDDWPDQVRQALDGRDVTAVLDGAGGAPGRAAFDLLGAGGRIVLFGRPFGERAFTTDDLIARALTATVALGPNLLRVPGGMRALEEESMAALAEGRLAPLVGPPFPLAEAAAAHTALEDRRTFGKLVLRP</sequence>
<dbReference type="SUPFAM" id="SSF51735">
    <property type="entry name" value="NAD(P)-binding Rossmann-fold domains"/>
    <property type="match status" value="1"/>
</dbReference>
<dbReference type="Gene3D" id="3.40.50.720">
    <property type="entry name" value="NAD(P)-binding Rossmann-like Domain"/>
    <property type="match status" value="1"/>
</dbReference>
<comment type="caution">
    <text evidence="3">The sequence shown here is derived from an EMBL/GenBank/DDBJ whole genome shotgun (WGS) entry which is preliminary data.</text>
</comment>
<dbReference type="PANTHER" id="PTHR44154:SF1">
    <property type="entry name" value="QUINONE OXIDOREDUCTASE"/>
    <property type="match status" value="1"/>
</dbReference>
<dbReference type="InterPro" id="IPR051603">
    <property type="entry name" value="Zinc-ADH_QOR/CCCR"/>
</dbReference>
<gene>
    <name evidence="3" type="ORF">GCM10010470_24660</name>
</gene>